<dbReference type="AlphaFoldDB" id="A0A4R1AQ49"/>
<gene>
    <name evidence="1" type="ORF">E0Y62_23240</name>
</gene>
<evidence type="ECO:0000313" key="2">
    <source>
        <dbReference type="Proteomes" id="UP000293846"/>
    </source>
</evidence>
<name>A0A4R1AQ49_9BACI</name>
<reference evidence="1 2" key="1">
    <citation type="submission" date="2019-03" db="EMBL/GenBank/DDBJ databases">
        <authorList>
            <person name="Jensen L."/>
            <person name="Storgaard J."/>
            <person name="Sulaj E."/>
            <person name="Schramm A."/>
            <person name="Marshall I.P.G."/>
        </authorList>
    </citation>
    <scope>NUCLEOTIDE SEQUENCE [LARGE SCALE GENOMIC DNA]</scope>
    <source>
        <strain evidence="1 2">2017H2G3</strain>
    </source>
</reference>
<accession>A0A4R1AQ49</accession>
<sequence>MNGEHVYAWQKFTDKMDKLIEMNHKDLLNPYEIEKQIGILSDDLKRLFEHHNIKLNSAWDIAKIKRKKDFKTLYKLHFQQRLSLNEIYRQYGYSQLYVKRVFKEHGLEHLGFVNQNK</sequence>
<comment type="caution">
    <text evidence="1">The sequence shown here is derived from an EMBL/GenBank/DDBJ whole genome shotgun (WGS) entry which is preliminary data.</text>
</comment>
<dbReference type="Proteomes" id="UP000293846">
    <property type="component" value="Unassembled WGS sequence"/>
</dbReference>
<protein>
    <submittedName>
        <fullName evidence="1">AraC family transcriptional regulator</fullName>
    </submittedName>
</protein>
<proteinExistence type="predicted"/>
<dbReference type="RefSeq" id="WP_131238481.1">
    <property type="nucleotide sequence ID" value="NZ_SJTH01000056.1"/>
</dbReference>
<keyword evidence="2" id="KW-1185">Reference proteome</keyword>
<dbReference type="EMBL" id="SJTH01000056">
    <property type="protein sequence ID" value="TCJ01608.1"/>
    <property type="molecule type" value="Genomic_DNA"/>
</dbReference>
<dbReference type="OrthoDB" id="2916037at2"/>
<evidence type="ECO:0000313" key="1">
    <source>
        <dbReference type="EMBL" id="TCJ01608.1"/>
    </source>
</evidence>
<organism evidence="1 2">
    <name type="scientific">Cytobacillus praedii</name>
    <dbReference type="NCBI Taxonomy" id="1742358"/>
    <lineage>
        <taxon>Bacteria</taxon>
        <taxon>Bacillati</taxon>
        <taxon>Bacillota</taxon>
        <taxon>Bacilli</taxon>
        <taxon>Bacillales</taxon>
        <taxon>Bacillaceae</taxon>
        <taxon>Cytobacillus</taxon>
    </lineage>
</organism>